<evidence type="ECO:0000256" key="11">
    <source>
        <dbReference type="ARBA" id="ARBA00048701"/>
    </source>
</evidence>
<accession>A0A821WBZ7</accession>
<evidence type="ECO:0000256" key="8">
    <source>
        <dbReference type="ARBA" id="ARBA00047427"/>
    </source>
</evidence>
<evidence type="ECO:0000256" key="15">
    <source>
        <dbReference type="ARBA" id="ARBA00049322"/>
    </source>
</evidence>
<comment type="catalytic activity">
    <reaction evidence="10">
        <text>12-octadecanoyloxy-octadecanoate + H2O = 12-hydroxyoctadecanoate + octadecanoate + H(+)</text>
        <dbReference type="Rhea" id="RHEA:52080"/>
        <dbReference type="ChEBI" id="CHEBI:15377"/>
        <dbReference type="ChEBI" id="CHEBI:15378"/>
        <dbReference type="ChEBI" id="CHEBI:25629"/>
        <dbReference type="ChEBI" id="CHEBI:84201"/>
        <dbReference type="ChEBI" id="CHEBI:136330"/>
    </reaction>
    <physiologicalReaction direction="left-to-right" evidence="10">
        <dbReference type="Rhea" id="RHEA:52081"/>
    </physiologicalReaction>
</comment>
<keyword evidence="5 17" id="KW-1133">Transmembrane helix</keyword>
<feature type="transmembrane region" description="Helical" evidence="17">
    <location>
        <begin position="71"/>
        <end position="94"/>
    </location>
</feature>
<comment type="similarity">
    <text evidence="3">Belongs to the AIG1 family.</text>
</comment>
<comment type="caution">
    <text evidence="18">The sequence shown here is derived from an EMBL/GenBank/DDBJ whole genome shotgun (WGS) entry which is preliminary data.</text>
</comment>
<comment type="catalytic activity">
    <reaction evidence="13">
        <text>9-octadecanoyloxy-octadecanoate + H2O = 9-hydroxy-octadecanoate + octadecanoate + H(+)</text>
        <dbReference type="Rhea" id="RHEA:52096"/>
        <dbReference type="ChEBI" id="CHEBI:15377"/>
        <dbReference type="ChEBI" id="CHEBI:15378"/>
        <dbReference type="ChEBI" id="CHEBI:25629"/>
        <dbReference type="ChEBI" id="CHEBI:136286"/>
        <dbReference type="ChEBI" id="CHEBI:136373"/>
    </reaction>
    <physiologicalReaction direction="left-to-right" evidence="13">
        <dbReference type="Rhea" id="RHEA:52097"/>
    </physiologicalReaction>
</comment>
<organism evidence="18 19">
    <name type="scientific">Pieris macdunnoughi</name>
    <dbReference type="NCBI Taxonomy" id="345717"/>
    <lineage>
        <taxon>Eukaryota</taxon>
        <taxon>Metazoa</taxon>
        <taxon>Ecdysozoa</taxon>
        <taxon>Arthropoda</taxon>
        <taxon>Hexapoda</taxon>
        <taxon>Insecta</taxon>
        <taxon>Pterygota</taxon>
        <taxon>Neoptera</taxon>
        <taxon>Endopterygota</taxon>
        <taxon>Lepidoptera</taxon>
        <taxon>Glossata</taxon>
        <taxon>Ditrysia</taxon>
        <taxon>Papilionoidea</taxon>
        <taxon>Pieridae</taxon>
        <taxon>Pierinae</taxon>
        <taxon>Pieris</taxon>
    </lineage>
</organism>
<evidence type="ECO:0000256" key="14">
    <source>
        <dbReference type="ARBA" id="ARBA00049296"/>
    </source>
</evidence>
<dbReference type="PANTHER" id="PTHR10989">
    <property type="entry name" value="ANDROGEN-INDUCED PROTEIN 1-RELATED"/>
    <property type="match status" value="1"/>
</dbReference>
<feature type="transmembrane region" description="Helical" evidence="17">
    <location>
        <begin position="218"/>
        <end position="241"/>
    </location>
</feature>
<dbReference type="Pfam" id="PF04750">
    <property type="entry name" value="Far-17a_AIG1"/>
    <property type="match status" value="1"/>
</dbReference>
<feature type="transmembrane region" description="Helical" evidence="17">
    <location>
        <begin position="157"/>
        <end position="174"/>
    </location>
</feature>
<dbReference type="PANTHER" id="PTHR10989:SF16">
    <property type="entry name" value="AT02829P-RELATED"/>
    <property type="match status" value="1"/>
</dbReference>
<dbReference type="Proteomes" id="UP000663880">
    <property type="component" value="Unassembled WGS sequence"/>
</dbReference>
<evidence type="ECO:0000256" key="12">
    <source>
        <dbReference type="ARBA" id="ARBA00048800"/>
    </source>
</evidence>
<comment type="catalytic activity">
    <reaction evidence="11">
        <text>12-(9Z-octadecenoyloxy)-octadecanoate + H2O = 12-hydroxyoctadecanoate + (9Z)-octadecenoate + H(+)</text>
        <dbReference type="Rhea" id="RHEA:52060"/>
        <dbReference type="ChEBI" id="CHEBI:15377"/>
        <dbReference type="ChEBI" id="CHEBI:15378"/>
        <dbReference type="ChEBI" id="CHEBI:30823"/>
        <dbReference type="ChEBI" id="CHEBI:84201"/>
        <dbReference type="ChEBI" id="CHEBI:136302"/>
    </reaction>
    <physiologicalReaction direction="left-to-right" evidence="11">
        <dbReference type="Rhea" id="RHEA:52061"/>
    </physiologicalReaction>
</comment>
<comment type="catalytic activity">
    <reaction evidence="16">
        <text>12-(9Z-hexadecenoyloxy)-octadecanoate + H2O = 12-hydroxyoctadecanoate + (9Z)-hexadecenoate + H(+)</text>
        <dbReference type="Rhea" id="RHEA:52072"/>
        <dbReference type="ChEBI" id="CHEBI:15377"/>
        <dbReference type="ChEBI" id="CHEBI:15378"/>
        <dbReference type="ChEBI" id="CHEBI:32372"/>
        <dbReference type="ChEBI" id="CHEBI:84201"/>
        <dbReference type="ChEBI" id="CHEBI:136312"/>
    </reaction>
    <physiologicalReaction direction="left-to-right" evidence="16">
        <dbReference type="Rhea" id="RHEA:52073"/>
    </physiologicalReaction>
</comment>
<dbReference type="AlphaFoldDB" id="A0A821WBZ7"/>
<evidence type="ECO:0000313" key="19">
    <source>
        <dbReference type="Proteomes" id="UP000663880"/>
    </source>
</evidence>
<evidence type="ECO:0000313" key="18">
    <source>
        <dbReference type="EMBL" id="CAF4922440.1"/>
    </source>
</evidence>
<evidence type="ECO:0000256" key="16">
    <source>
        <dbReference type="ARBA" id="ARBA00049428"/>
    </source>
</evidence>
<evidence type="ECO:0000256" key="10">
    <source>
        <dbReference type="ARBA" id="ARBA00048680"/>
    </source>
</evidence>
<comment type="catalytic activity">
    <reaction evidence="1">
        <text>9-(9Z-hexadecenoyloxy)-octadecanoate + H2O = (9Z)-hexadecenoate + 9-hydroxy-octadecanoate + H(+)</text>
        <dbReference type="Rhea" id="RHEA:52068"/>
        <dbReference type="ChEBI" id="CHEBI:15377"/>
        <dbReference type="ChEBI" id="CHEBI:15378"/>
        <dbReference type="ChEBI" id="CHEBI:32372"/>
        <dbReference type="ChEBI" id="CHEBI:136286"/>
        <dbReference type="ChEBI" id="CHEBI:136309"/>
    </reaction>
    <physiologicalReaction direction="left-to-right" evidence="1">
        <dbReference type="Rhea" id="RHEA:52069"/>
    </physiologicalReaction>
</comment>
<proteinExistence type="inferred from homology"/>
<evidence type="ECO:0000256" key="7">
    <source>
        <dbReference type="ARBA" id="ARBA00047368"/>
    </source>
</evidence>
<dbReference type="GO" id="GO:0012505">
    <property type="term" value="C:endomembrane system"/>
    <property type="evidence" value="ECO:0007669"/>
    <property type="project" value="UniProtKB-SubCell"/>
</dbReference>
<evidence type="ECO:0000256" key="5">
    <source>
        <dbReference type="ARBA" id="ARBA00022989"/>
    </source>
</evidence>
<dbReference type="OrthoDB" id="1898221at2759"/>
<comment type="catalytic activity">
    <reaction evidence="9">
        <text>9-hexadecanoyloxy-octadecanoate + H2O = 9-hydroxy-octadecanoate + hexadecanoate + H(+)</text>
        <dbReference type="Rhea" id="RHEA:52052"/>
        <dbReference type="ChEBI" id="CHEBI:7896"/>
        <dbReference type="ChEBI" id="CHEBI:15377"/>
        <dbReference type="ChEBI" id="CHEBI:15378"/>
        <dbReference type="ChEBI" id="CHEBI:83670"/>
        <dbReference type="ChEBI" id="CHEBI:136286"/>
    </reaction>
    <physiologicalReaction direction="left-to-right" evidence="9">
        <dbReference type="Rhea" id="RHEA:52053"/>
    </physiologicalReaction>
</comment>
<evidence type="ECO:0000256" key="9">
    <source>
        <dbReference type="ARBA" id="ARBA00047863"/>
    </source>
</evidence>
<keyword evidence="4 17" id="KW-0812">Transmembrane</keyword>
<dbReference type="EMBL" id="CAJOBZ010000061">
    <property type="protein sequence ID" value="CAF4922440.1"/>
    <property type="molecule type" value="Genomic_DNA"/>
</dbReference>
<comment type="catalytic activity">
    <reaction evidence="8">
        <text>13-octadecanoyloxy-octadecanoate + H2O = 13-hydroxy-octadecanoate + octadecanoate + H(+)</text>
        <dbReference type="Rhea" id="RHEA:52084"/>
        <dbReference type="ChEBI" id="CHEBI:15377"/>
        <dbReference type="ChEBI" id="CHEBI:15378"/>
        <dbReference type="ChEBI" id="CHEBI:25629"/>
        <dbReference type="ChEBI" id="CHEBI:136304"/>
        <dbReference type="ChEBI" id="CHEBI:136335"/>
    </reaction>
    <physiologicalReaction direction="left-to-right" evidence="8">
        <dbReference type="Rhea" id="RHEA:52085"/>
    </physiologicalReaction>
</comment>
<sequence>MGSKNQGNRSYRRTAKGFLRKSDSYMPIRLAGDLVLFAAHGINIIVMHLALQTDIMKEKDLTEFHSLQWKYITIWNLAFQIAYLLMAIACDISSLFKIFEENKIVEQIKRYRKTFFSAVVWPSSILVSSLFWPIFLYDRELVFPSYIDKVLSTSSNHMIHSFITVVVVWELITFPRSRPQSHKWNLMQLAVIYVAYLVVFITNYHITGLWPYPLLYSIYGTIYFPLFLFAVFIIYLIAYFIQWPLVSLIHGSSKKVAE</sequence>
<comment type="catalytic activity">
    <reaction evidence="12">
        <text>9-(9Z-octadecenoyloxy)-octadecanoate + H2O = 9-hydroxy-octadecanoate + (9Z)-octadecenoate + H(+)</text>
        <dbReference type="Rhea" id="RHEA:52048"/>
        <dbReference type="ChEBI" id="CHEBI:15377"/>
        <dbReference type="ChEBI" id="CHEBI:15378"/>
        <dbReference type="ChEBI" id="CHEBI:30823"/>
        <dbReference type="ChEBI" id="CHEBI:136282"/>
        <dbReference type="ChEBI" id="CHEBI:136286"/>
    </reaction>
    <physiologicalReaction direction="left-to-right" evidence="12">
        <dbReference type="Rhea" id="RHEA:52049"/>
    </physiologicalReaction>
</comment>
<keyword evidence="19" id="KW-1185">Reference proteome</keyword>
<gene>
    <name evidence="18" type="ORF">PMACD_LOCUS13148</name>
</gene>
<evidence type="ECO:0000256" key="2">
    <source>
        <dbReference type="ARBA" id="ARBA00004127"/>
    </source>
</evidence>
<reference evidence="18" key="1">
    <citation type="submission" date="2021-02" db="EMBL/GenBank/DDBJ databases">
        <authorList>
            <person name="Steward A R."/>
        </authorList>
    </citation>
    <scope>NUCLEOTIDE SEQUENCE</scope>
</reference>
<comment type="subcellular location">
    <subcellularLocation>
        <location evidence="2">Endomembrane system</location>
        <topology evidence="2">Multi-pass membrane protein</topology>
    </subcellularLocation>
</comment>
<comment type="catalytic activity">
    <reaction evidence="15">
        <text>13-(9Z-hexadecenoyloxy)-octadecanoate + H2O = 13-hydroxy-octadecanoate + (9Z)-hexadecenoate + H(+)</text>
        <dbReference type="Rhea" id="RHEA:52076"/>
        <dbReference type="ChEBI" id="CHEBI:15377"/>
        <dbReference type="ChEBI" id="CHEBI:15378"/>
        <dbReference type="ChEBI" id="CHEBI:32372"/>
        <dbReference type="ChEBI" id="CHEBI:136304"/>
        <dbReference type="ChEBI" id="CHEBI:136315"/>
    </reaction>
    <physiologicalReaction direction="left-to-right" evidence="15">
        <dbReference type="Rhea" id="RHEA:52077"/>
    </physiologicalReaction>
</comment>
<comment type="catalytic activity">
    <reaction evidence="7">
        <text>12-hexadecanoyloxy-octadecanoate + H2O = 12-hydroxyoctadecanoate + hexadecanoate + H(+)</text>
        <dbReference type="Rhea" id="RHEA:52056"/>
        <dbReference type="ChEBI" id="CHEBI:7896"/>
        <dbReference type="ChEBI" id="CHEBI:15377"/>
        <dbReference type="ChEBI" id="CHEBI:15378"/>
        <dbReference type="ChEBI" id="CHEBI:83677"/>
        <dbReference type="ChEBI" id="CHEBI:84201"/>
    </reaction>
    <physiologicalReaction direction="left-to-right" evidence="7">
        <dbReference type="Rhea" id="RHEA:52057"/>
    </physiologicalReaction>
</comment>
<evidence type="ECO:0008006" key="20">
    <source>
        <dbReference type="Google" id="ProtNLM"/>
    </source>
</evidence>
<evidence type="ECO:0000256" key="1">
    <source>
        <dbReference type="ARBA" id="ARBA00000923"/>
    </source>
</evidence>
<feature type="transmembrane region" description="Helical" evidence="17">
    <location>
        <begin position="115"/>
        <end position="137"/>
    </location>
</feature>
<keyword evidence="6 17" id="KW-0472">Membrane</keyword>
<comment type="catalytic activity">
    <reaction evidence="14">
        <text>13-(9Z-octadecenoyloxy)-octadecanoate + H2O = 13-hydroxy-octadecanoate + (9Z)-octadecenoate + H(+)</text>
        <dbReference type="Rhea" id="RHEA:52064"/>
        <dbReference type="ChEBI" id="CHEBI:15377"/>
        <dbReference type="ChEBI" id="CHEBI:15378"/>
        <dbReference type="ChEBI" id="CHEBI:30823"/>
        <dbReference type="ChEBI" id="CHEBI:136303"/>
        <dbReference type="ChEBI" id="CHEBI:136304"/>
    </reaction>
    <physiologicalReaction direction="left-to-right" evidence="14">
        <dbReference type="Rhea" id="RHEA:52065"/>
    </physiologicalReaction>
</comment>
<dbReference type="GO" id="GO:0016020">
    <property type="term" value="C:membrane"/>
    <property type="evidence" value="ECO:0007669"/>
    <property type="project" value="InterPro"/>
</dbReference>
<evidence type="ECO:0000256" key="13">
    <source>
        <dbReference type="ARBA" id="ARBA00049221"/>
    </source>
</evidence>
<evidence type="ECO:0000256" key="3">
    <source>
        <dbReference type="ARBA" id="ARBA00009300"/>
    </source>
</evidence>
<dbReference type="InterPro" id="IPR006838">
    <property type="entry name" value="ADTRP_AIG1"/>
</dbReference>
<feature type="transmembrane region" description="Helical" evidence="17">
    <location>
        <begin position="30"/>
        <end position="51"/>
    </location>
</feature>
<protein>
    <recommendedName>
        <fullName evidence="20">Androgen-dependent TFPI-regulating protein-like</fullName>
    </recommendedName>
</protein>
<name>A0A821WBZ7_9NEOP</name>
<evidence type="ECO:0000256" key="4">
    <source>
        <dbReference type="ARBA" id="ARBA00022692"/>
    </source>
</evidence>
<feature type="transmembrane region" description="Helical" evidence="17">
    <location>
        <begin position="186"/>
        <end position="206"/>
    </location>
</feature>
<evidence type="ECO:0000256" key="17">
    <source>
        <dbReference type="SAM" id="Phobius"/>
    </source>
</evidence>
<evidence type="ECO:0000256" key="6">
    <source>
        <dbReference type="ARBA" id="ARBA00023136"/>
    </source>
</evidence>